<evidence type="ECO:0000313" key="1">
    <source>
        <dbReference type="EMBL" id="KAA1066491.1"/>
    </source>
</evidence>
<dbReference type="Proteomes" id="UP000325313">
    <property type="component" value="Unassembled WGS sequence"/>
</dbReference>
<keyword evidence="3" id="KW-1185">Reference proteome</keyword>
<evidence type="ECO:0000313" key="3">
    <source>
        <dbReference type="Proteomes" id="UP000324748"/>
    </source>
</evidence>
<dbReference type="EMBL" id="VSWC01000196">
    <property type="protein sequence ID" value="KAA1066491.1"/>
    <property type="molecule type" value="Genomic_DNA"/>
</dbReference>
<comment type="caution">
    <text evidence="1">The sequence shown here is derived from an EMBL/GenBank/DDBJ whole genome shotgun (WGS) entry which is preliminary data.</text>
</comment>
<gene>
    <name evidence="1" type="ORF">PGT21_031641</name>
    <name evidence="2" type="ORF">PGTUg99_027283</name>
</gene>
<dbReference type="Proteomes" id="UP000324748">
    <property type="component" value="Unassembled WGS sequence"/>
</dbReference>
<reference evidence="3 4" key="1">
    <citation type="submission" date="2019-05" db="EMBL/GenBank/DDBJ databases">
        <title>Emergence of the Ug99 lineage of the wheat stem rust pathogen through somatic hybridization.</title>
        <authorList>
            <person name="Li F."/>
            <person name="Upadhyaya N.M."/>
            <person name="Sperschneider J."/>
            <person name="Matny O."/>
            <person name="Nguyen-Phuc H."/>
            <person name="Mago R."/>
            <person name="Raley C."/>
            <person name="Miller M.E."/>
            <person name="Silverstein K.A.T."/>
            <person name="Henningsen E."/>
            <person name="Hirsch C.D."/>
            <person name="Visser B."/>
            <person name="Pretorius Z.A."/>
            <person name="Steffenson B.J."/>
            <person name="Schwessinger B."/>
            <person name="Dodds P.N."/>
            <person name="Figueroa M."/>
        </authorList>
    </citation>
    <scope>NUCLEOTIDE SEQUENCE [LARGE SCALE GENOMIC DNA]</scope>
    <source>
        <strain evidence="1">21-0</strain>
        <strain evidence="2 4">Ug99</strain>
    </source>
</reference>
<dbReference type="AlphaFoldDB" id="A0A5B0LPY8"/>
<evidence type="ECO:0000313" key="4">
    <source>
        <dbReference type="Proteomes" id="UP000325313"/>
    </source>
</evidence>
<dbReference type="EMBL" id="VDEP01000440">
    <property type="protein sequence ID" value="KAA1081902.1"/>
    <property type="molecule type" value="Genomic_DNA"/>
</dbReference>
<name>A0A5B0LPY8_PUCGR</name>
<protein>
    <submittedName>
        <fullName evidence="1">Uncharacterized protein</fullName>
    </submittedName>
</protein>
<organism evidence="1 3">
    <name type="scientific">Puccinia graminis f. sp. tritici</name>
    <dbReference type="NCBI Taxonomy" id="56615"/>
    <lineage>
        <taxon>Eukaryota</taxon>
        <taxon>Fungi</taxon>
        <taxon>Dikarya</taxon>
        <taxon>Basidiomycota</taxon>
        <taxon>Pucciniomycotina</taxon>
        <taxon>Pucciniomycetes</taxon>
        <taxon>Pucciniales</taxon>
        <taxon>Pucciniaceae</taxon>
        <taxon>Puccinia</taxon>
    </lineage>
</organism>
<evidence type="ECO:0000313" key="2">
    <source>
        <dbReference type="EMBL" id="KAA1081902.1"/>
    </source>
</evidence>
<proteinExistence type="predicted"/>
<accession>A0A5B0LPY8</accession>
<sequence>MVGLWILGHASYHTPRVHPDVFKATGRLRLEDDLEAACYAPRSRSAVASKSIWKRTLSESIWRRLENPPTRLKNLTENDFRSAGSRSQKTLSIANALETFAER</sequence>